<dbReference type="Proteomes" id="UP001231616">
    <property type="component" value="Unassembled WGS sequence"/>
</dbReference>
<reference evidence="8 9" key="1">
    <citation type="submission" date="2023-08" db="EMBL/GenBank/DDBJ databases">
        <authorList>
            <person name="Joshi A."/>
            <person name="Thite S."/>
        </authorList>
    </citation>
    <scope>NUCLEOTIDE SEQUENCE [LARGE SCALE GENOMIC DNA]</scope>
    <source>
        <strain evidence="8 9">AC40</strain>
    </source>
</reference>
<accession>A0ABT9GYA4</accession>
<dbReference type="InterPro" id="IPR050482">
    <property type="entry name" value="Sensor_HK_TwoCompSys"/>
</dbReference>
<feature type="transmembrane region" description="Helical" evidence="5">
    <location>
        <begin position="61"/>
        <end position="83"/>
    </location>
</feature>
<keyword evidence="4" id="KW-0175">Coiled coil</keyword>
<dbReference type="InterPro" id="IPR036890">
    <property type="entry name" value="HATPase_C_sf"/>
</dbReference>
<evidence type="ECO:0000256" key="4">
    <source>
        <dbReference type="SAM" id="Coils"/>
    </source>
</evidence>
<keyword evidence="3" id="KW-0902">Two-component regulatory system</keyword>
<evidence type="ECO:0000259" key="7">
    <source>
        <dbReference type="Pfam" id="PF07730"/>
    </source>
</evidence>
<dbReference type="PANTHER" id="PTHR24421:SF59">
    <property type="entry name" value="OXYGEN SENSOR HISTIDINE KINASE NREB"/>
    <property type="match status" value="1"/>
</dbReference>
<dbReference type="InterPro" id="IPR003594">
    <property type="entry name" value="HATPase_dom"/>
</dbReference>
<dbReference type="RefSeq" id="WP_305893210.1">
    <property type="nucleotide sequence ID" value="NZ_JAUZVZ010000008.1"/>
</dbReference>
<evidence type="ECO:0000256" key="2">
    <source>
        <dbReference type="ARBA" id="ARBA00022777"/>
    </source>
</evidence>
<comment type="caution">
    <text evidence="8">The sequence shown here is derived from an EMBL/GenBank/DDBJ whole genome shotgun (WGS) entry which is preliminary data.</text>
</comment>
<keyword evidence="1" id="KW-0808">Transferase</keyword>
<evidence type="ECO:0000259" key="6">
    <source>
        <dbReference type="Pfam" id="PF02518"/>
    </source>
</evidence>
<dbReference type="Gene3D" id="1.20.5.1930">
    <property type="match status" value="1"/>
</dbReference>
<organism evidence="8 9">
    <name type="scientific">Alkalimonas collagenimarina</name>
    <dbReference type="NCBI Taxonomy" id="400390"/>
    <lineage>
        <taxon>Bacteria</taxon>
        <taxon>Pseudomonadati</taxon>
        <taxon>Pseudomonadota</taxon>
        <taxon>Gammaproteobacteria</taxon>
        <taxon>Alkalimonas</taxon>
    </lineage>
</organism>
<dbReference type="Gene3D" id="3.30.565.10">
    <property type="entry name" value="Histidine kinase-like ATPase, C-terminal domain"/>
    <property type="match status" value="1"/>
</dbReference>
<keyword evidence="5" id="KW-0472">Membrane</keyword>
<evidence type="ECO:0000313" key="8">
    <source>
        <dbReference type="EMBL" id="MDP4535943.1"/>
    </source>
</evidence>
<dbReference type="GO" id="GO:0016301">
    <property type="term" value="F:kinase activity"/>
    <property type="evidence" value="ECO:0007669"/>
    <property type="project" value="UniProtKB-KW"/>
</dbReference>
<dbReference type="Pfam" id="PF02518">
    <property type="entry name" value="HATPase_c"/>
    <property type="match status" value="1"/>
</dbReference>
<feature type="transmembrane region" description="Helical" evidence="5">
    <location>
        <begin position="103"/>
        <end position="126"/>
    </location>
</feature>
<evidence type="ECO:0000256" key="1">
    <source>
        <dbReference type="ARBA" id="ARBA00022679"/>
    </source>
</evidence>
<keyword evidence="5" id="KW-1133">Transmembrane helix</keyword>
<evidence type="ECO:0000256" key="3">
    <source>
        <dbReference type="ARBA" id="ARBA00023012"/>
    </source>
</evidence>
<feature type="transmembrane region" description="Helical" evidence="5">
    <location>
        <begin position="35"/>
        <end position="54"/>
    </location>
</feature>
<name>A0ABT9GYA4_9GAMM</name>
<protein>
    <submittedName>
        <fullName evidence="8">Histidine kinase</fullName>
    </submittedName>
</protein>
<evidence type="ECO:0000256" key="5">
    <source>
        <dbReference type="SAM" id="Phobius"/>
    </source>
</evidence>
<dbReference type="EMBL" id="JAUZVZ010000008">
    <property type="protein sequence ID" value="MDP4535943.1"/>
    <property type="molecule type" value="Genomic_DNA"/>
</dbReference>
<feature type="domain" description="Histidine kinase/HSP90-like ATPase" evidence="6">
    <location>
        <begin position="283"/>
        <end position="367"/>
    </location>
</feature>
<feature type="coiled-coil region" evidence="4">
    <location>
        <begin position="149"/>
        <end position="176"/>
    </location>
</feature>
<dbReference type="CDD" id="cd16917">
    <property type="entry name" value="HATPase_UhpB-NarQ-NarX-like"/>
    <property type="match status" value="1"/>
</dbReference>
<feature type="domain" description="Signal transduction histidine kinase subgroup 3 dimerisation and phosphoacceptor" evidence="7">
    <location>
        <begin position="185"/>
        <end position="246"/>
    </location>
</feature>
<keyword evidence="5" id="KW-0812">Transmembrane</keyword>
<dbReference type="Pfam" id="PF07730">
    <property type="entry name" value="HisKA_3"/>
    <property type="match status" value="1"/>
</dbReference>
<dbReference type="PANTHER" id="PTHR24421">
    <property type="entry name" value="NITRATE/NITRITE SENSOR PROTEIN NARX-RELATED"/>
    <property type="match status" value="1"/>
</dbReference>
<dbReference type="SUPFAM" id="SSF55874">
    <property type="entry name" value="ATPase domain of HSP90 chaperone/DNA topoisomerase II/histidine kinase"/>
    <property type="match status" value="1"/>
</dbReference>
<keyword evidence="9" id="KW-1185">Reference proteome</keyword>
<sequence length="371" mass="40816">MLKKREEWFLIFSGLFTCALVAFVDSLAWRQQGVSLLWLLPYVAFTFLFLLVTVDKVQSGYLWIKPVALWLQGIIAVMLVAYIDVRATPILLVVWAAQLPFVFSFRQAVLGLLGLNAFAFILLPFLLGKQPSWIAAFAYLGFEWFALASSQARQALQQANKALAQSNQQLDATRLLLAQDASRQERLRIARDLHDSIGHQLTAFSLQLEAARHSAPVGQADIFVSLKTQVRQSLHDLRAIVREVRGATATDLTAALRTLSSRLPGIHVELPDSLSVENAALAEQLLLCLQEGISNAVRHGHATTINVRILSQQPLTIELTDNGTGLAKNICSGSGIKGMKERLAAFQGTVTLQNNQQGGACLQLSVEQNHD</sequence>
<gene>
    <name evidence="8" type="ORF">Q3O60_07070</name>
</gene>
<feature type="transmembrane region" description="Helical" evidence="5">
    <location>
        <begin position="7"/>
        <end position="29"/>
    </location>
</feature>
<dbReference type="InterPro" id="IPR011712">
    <property type="entry name" value="Sig_transdc_His_kin_sub3_dim/P"/>
</dbReference>
<proteinExistence type="predicted"/>
<evidence type="ECO:0000313" key="9">
    <source>
        <dbReference type="Proteomes" id="UP001231616"/>
    </source>
</evidence>
<keyword evidence="2 8" id="KW-0418">Kinase</keyword>